<comment type="caution">
    <text evidence="1">The sequence shown here is derived from an EMBL/GenBank/DDBJ whole genome shotgun (WGS) entry which is preliminary data.</text>
</comment>
<dbReference type="STRING" id="1293439.WH87_03820"/>
<accession>A0A0F5QF58</accession>
<keyword evidence="2" id="KW-1185">Reference proteome</keyword>
<reference evidence="1 2" key="1">
    <citation type="submission" date="2015-03" db="EMBL/GenBank/DDBJ databases">
        <authorList>
            <person name="Lepp D."/>
            <person name="Hassan Y.I."/>
            <person name="Li X.-Z."/>
            <person name="Zhou T."/>
        </authorList>
    </citation>
    <scope>NUCLEOTIDE SEQUENCE [LARGE SCALE GENOMIC DNA]</scope>
    <source>
        <strain evidence="1 2">E84</strain>
    </source>
</reference>
<dbReference type="AlphaFoldDB" id="A0A0F5QF58"/>
<evidence type="ECO:0008006" key="3">
    <source>
        <dbReference type="Google" id="ProtNLM"/>
    </source>
</evidence>
<dbReference type="Pfam" id="PF04237">
    <property type="entry name" value="YjbR"/>
    <property type="match status" value="1"/>
</dbReference>
<gene>
    <name evidence="1" type="ORF">WH87_03820</name>
</gene>
<evidence type="ECO:0000313" key="1">
    <source>
        <dbReference type="EMBL" id="KKC39353.1"/>
    </source>
</evidence>
<name>A0A0F5QF58_9HYPH</name>
<dbReference type="Proteomes" id="UP000033411">
    <property type="component" value="Unassembled WGS sequence"/>
</dbReference>
<dbReference type="PATRIC" id="fig|1293439.3.peg.321"/>
<dbReference type="OrthoDB" id="954305at2"/>
<dbReference type="RefSeq" id="WP_046138418.1">
    <property type="nucleotide sequence ID" value="NZ_LANJ01000011.1"/>
</dbReference>
<dbReference type="InterPro" id="IPR058532">
    <property type="entry name" value="YjbR/MT2646/Rv2570-like"/>
</dbReference>
<dbReference type="EMBL" id="LANJ01000011">
    <property type="protein sequence ID" value="KKC39353.1"/>
    <property type="molecule type" value="Genomic_DNA"/>
</dbReference>
<proteinExistence type="predicted"/>
<sequence>MSSQSVLEVAFGRIVKLAEARGLPEVVVSTSYRTPSLKVRSKHFVRLKDPETLVLHCPSEQKALLMEISPEIYFETPHYVGQPAVLIRLDAIEDEELALRLEDAWRFKAPGTLAR</sequence>
<organism evidence="1 2">
    <name type="scientific">Devosia epidermidihirudinis</name>
    <dbReference type="NCBI Taxonomy" id="1293439"/>
    <lineage>
        <taxon>Bacteria</taxon>
        <taxon>Pseudomonadati</taxon>
        <taxon>Pseudomonadota</taxon>
        <taxon>Alphaproteobacteria</taxon>
        <taxon>Hyphomicrobiales</taxon>
        <taxon>Devosiaceae</taxon>
        <taxon>Devosia</taxon>
    </lineage>
</organism>
<protein>
    <recommendedName>
        <fullName evidence="3">MmcQ/YjbR family DNA-binding protein</fullName>
    </recommendedName>
</protein>
<evidence type="ECO:0000313" key="2">
    <source>
        <dbReference type="Proteomes" id="UP000033411"/>
    </source>
</evidence>